<dbReference type="AlphaFoldDB" id="A0A834FX45"/>
<evidence type="ECO:0000259" key="2">
    <source>
        <dbReference type="Pfam" id="PF07734"/>
    </source>
</evidence>
<dbReference type="InterPro" id="IPR055290">
    <property type="entry name" value="At3g26010-like"/>
</dbReference>
<name>A0A834FX45_RHOSS</name>
<organism evidence="3 4">
    <name type="scientific">Rhododendron simsii</name>
    <name type="common">Sims's rhododendron</name>
    <dbReference type="NCBI Taxonomy" id="118357"/>
    <lineage>
        <taxon>Eukaryota</taxon>
        <taxon>Viridiplantae</taxon>
        <taxon>Streptophyta</taxon>
        <taxon>Embryophyta</taxon>
        <taxon>Tracheophyta</taxon>
        <taxon>Spermatophyta</taxon>
        <taxon>Magnoliopsida</taxon>
        <taxon>eudicotyledons</taxon>
        <taxon>Gunneridae</taxon>
        <taxon>Pentapetalae</taxon>
        <taxon>asterids</taxon>
        <taxon>Ericales</taxon>
        <taxon>Ericaceae</taxon>
        <taxon>Ericoideae</taxon>
        <taxon>Rhodoreae</taxon>
        <taxon>Rhododendron</taxon>
    </lineage>
</organism>
<reference evidence="3" key="1">
    <citation type="submission" date="2019-11" db="EMBL/GenBank/DDBJ databases">
        <authorList>
            <person name="Liu Y."/>
            <person name="Hou J."/>
            <person name="Li T.-Q."/>
            <person name="Guan C.-H."/>
            <person name="Wu X."/>
            <person name="Wu H.-Z."/>
            <person name="Ling F."/>
            <person name="Zhang R."/>
            <person name="Shi X.-G."/>
            <person name="Ren J.-P."/>
            <person name="Chen E.-F."/>
            <person name="Sun J.-M."/>
        </authorList>
    </citation>
    <scope>NUCLEOTIDE SEQUENCE</scope>
    <source>
        <strain evidence="3">Adult_tree_wgs_1</strain>
        <tissue evidence="3">Leaves</tissue>
    </source>
</reference>
<dbReference type="InterPro" id="IPR001810">
    <property type="entry name" value="F-box_dom"/>
</dbReference>
<dbReference type="PANTHER" id="PTHR35546:SF115">
    <property type="entry name" value="F-BOX DOMAIN-CONTAINING PROTEIN"/>
    <property type="match status" value="1"/>
</dbReference>
<feature type="domain" description="F-box associated beta-propeller type 1" evidence="2">
    <location>
        <begin position="113"/>
        <end position="261"/>
    </location>
</feature>
<sequence length="360" mass="41288">MNREPRGRKAILNVTPSEISPAAESIANNVDLLTEILLRLPATHTIRFKIVSKHCLSLLSDSNFAADHSIRNPRPSISAFYFNSEGTPVPVSLHGGRLSTPSLSSFLDGIGKPSRTTVVCSCNGLLLCCDSHFPVSCYGKGRQYIICNPTTKQYTILPISHPFESYNRRLYEVASWQAYLAFDPSRSPHYKVLLFRHVLRLPFELDVYCSQRKCWNKVFPKQRYRGGGVYWNGAFHLLIHDNGLWRFDLDTEEMTSCLRYSVGLQILEMDKDYRGWMVKCRVDLRPLILENPEIKSESKWEVKVLFIVKEEKENAFTLVLAIPKKIVSYNIKRKTWNVLHDLEHNGYVSAFPFIESLSPI</sequence>
<keyword evidence="4" id="KW-1185">Reference proteome</keyword>
<comment type="caution">
    <text evidence="3">The sequence shown here is derived from an EMBL/GenBank/DDBJ whole genome shotgun (WGS) entry which is preliminary data.</text>
</comment>
<dbReference type="OrthoDB" id="1161293at2759"/>
<evidence type="ECO:0008006" key="5">
    <source>
        <dbReference type="Google" id="ProtNLM"/>
    </source>
</evidence>
<gene>
    <name evidence="3" type="ORF">RHSIM_Rhsim13G0017400</name>
</gene>
<dbReference type="PANTHER" id="PTHR35546">
    <property type="entry name" value="F-BOX PROTEIN INTERACTION DOMAIN PROTEIN-RELATED"/>
    <property type="match status" value="1"/>
</dbReference>
<evidence type="ECO:0000259" key="1">
    <source>
        <dbReference type="Pfam" id="PF00646"/>
    </source>
</evidence>
<proteinExistence type="predicted"/>
<protein>
    <recommendedName>
        <fullName evidence="5">F-box protein</fullName>
    </recommendedName>
</protein>
<dbReference type="Pfam" id="PF00646">
    <property type="entry name" value="F-box"/>
    <property type="match status" value="1"/>
</dbReference>
<accession>A0A834FX45</accession>
<dbReference type="Proteomes" id="UP000626092">
    <property type="component" value="Unassembled WGS sequence"/>
</dbReference>
<feature type="domain" description="F-box" evidence="1">
    <location>
        <begin position="31"/>
        <end position="64"/>
    </location>
</feature>
<dbReference type="EMBL" id="WJXA01000013">
    <property type="protein sequence ID" value="KAF7119539.1"/>
    <property type="molecule type" value="Genomic_DNA"/>
</dbReference>
<dbReference type="InterPro" id="IPR006527">
    <property type="entry name" value="F-box-assoc_dom_typ1"/>
</dbReference>
<evidence type="ECO:0000313" key="3">
    <source>
        <dbReference type="EMBL" id="KAF7119539.1"/>
    </source>
</evidence>
<evidence type="ECO:0000313" key="4">
    <source>
        <dbReference type="Proteomes" id="UP000626092"/>
    </source>
</evidence>
<dbReference type="Pfam" id="PF07734">
    <property type="entry name" value="FBA_1"/>
    <property type="match status" value="1"/>
</dbReference>